<dbReference type="AlphaFoldDB" id="A0A0C2J6U1"/>
<evidence type="ECO:0000313" key="3">
    <source>
        <dbReference type="EMBL" id="KIH92742.1"/>
    </source>
</evidence>
<feature type="region of interest" description="Disordered" evidence="1">
    <location>
        <begin position="154"/>
        <end position="189"/>
    </location>
</feature>
<keyword evidence="4" id="KW-1185">Reference proteome</keyword>
<name>A0A0C2J6U1_9PEZI</name>
<keyword evidence="2" id="KW-1133">Transmembrane helix</keyword>
<dbReference type="OrthoDB" id="3692311at2759"/>
<evidence type="ECO:0000313" key="4">
    <source>
        <dbReference type="Proteomes" id="UP000031575"/>
    </source>
</evidence>
<dbReference type="VEuPathDB" id="FungiDB:SPBR_02753"/>
<dbReference type="RefSeq" id="XP_040620752.1">
    <property type="nucleotide sequence ID" value="XM_040761056.1"/>
</dbReference>
<feature type="compositionally biased region" description="Polar residues" evidence="1">
    <location>
        <begin position="349"/>
        <end position="369"/>
    </location>
</feature>
<dbReference type="HOGENOM" id="CLU_627265_0_0_1"/>
<proteinExistence type="predicted"/>
<organism evidence="3 4">
    <name type="scientific">Sporothrix brasiliensis 5110</name>
    <dbReference type="NCBI Taxonomy" id="1398154"/>
    <lineage>
        <taxon>Eukaryota</taxon>
        <taxon>Fungi</taxon>
        <taxon>Dikarya</taxon>
        <taxon>Ascomycota</taxon>
        <taxon>Pezizomycotina</taxon>
        <taxon>Sordariomycetes</taxon>
        <taxon>Sordariomycetidae</taxon>
        <taxon>Ophiostomatales</taxon>
        <taxon>Ophiostomataceae</taxon>
        <taxon>Sporothrix</taxon>
    </lineage>
</organism>
<feature type="compositionally biased region" description="Polar residues" evidence="1">
    <location>
        <begin position="426"/>
        <end position="437"/>
    </location>
</feature>
<comment type="caution">
    <text evidence="3">The sequence shown here is derived from an EMBL/GenBank/DDBJ whole genome shotgun (WGS) entry which is preliminary data.</text>
</comment>
<protein>
    <submittedName>
        <fullName evidence="3">Uncharacterized protein</fullName>
    </submittedName>
</protein>
<feature type="compositionally biased region" description="Pro residues" evidence="1">
    <location>
        <begin position="389"/>
        <end position="401"/>
    </location>
</feature>
<evidence type="ECO:0000256" key="1">
    <source>
        <dbReference type="SAM" id="MobiDB-lite"/>
    </source>
</evidence>
<feature type="transmembrane region" description="Helical" evidence="2">
    <location>
        <begin position="116"/>
        <end position="137"/>
    </location>
</feature>
<accession>A0A0C2J6U1</accession>
<keyword evidence="2" id="KW-0472">Membrane</keyword>
<feature type="transmembrane region" description="Helical" evidence="2">
    <location>
        <begin position="77"/>
        <end position="96"/>
    </location>
</feature>
<evidence type="ECO:0000256" key="2">
    <source>
        <dbReference type="SAM" id="Phobius"/>
    </source>
</evidence>
<gene>
    <name evidence="3" type="ORF">SPBR_02753</name>
</gene>
<feature type="region of interest" description="Disordered" evidence="1">
    <location>
        <begin position="317"/>
        <end position="437"/>
    </location>
</feature>
<reference evidence="3 4" key="1">
    <citation type="journal article" date="2014" name="BMC Genomics">
        <title>Comparative genomics of the major fungal agents of human and animal Sporotrichosis: Sporothrix schenckii and Sporothrix brasiliensis.</title>
        <authorList>
            <person name="Teixeira M.M."/>
            <person name="de Almeida L.G."/>
            <person name="Kubitschek-Barreira P."/>
            <person name="Alves F.L."/>
            <person name="Kioshima E.S."/>
            <person name="Abadio A.K."/>
            <person name="Fernandes L."/>
            <person name="Derengowski L.S."/>
            <person name="Ferreira K.S."/>
            <person name="Souza R.C."/>
            <person name="Ruiz J.C."/>
            <person name="de Andrade N.C."/>
            <person name="Paes H.C."/>
            <person name="Nicola A.M."/>
            <person name="Albuquerque P."/>
            <person name="Gerber A.L."/>
            <person name="Martins V.P."/>
            <person name="Peconick L.D."/>
            <person name="Neto A.V."/>
            <person name="Chaucanez C.B."/>
            <person name="Silva P.A."/>
            <person name="Cunha O.L."/>
            <person name="de Oliveira F.F."/>
            <person name="dos Santos T.C."/>
            <person name="Barros A.L."/>
            <person name="Soares M.A."/>
            <person name="de Oliveira L.M."/>
            <person name="Marini M.M."/>
            <person name="Villalobos-Duno H."/>
            <person name="Cunha M.M."/>
            <person name="de Hoog S."/>
            <person name="da Silveira J.F."/>
            <person name="Henrissat B."/>
            <person name="Nino-Vega G.A."/>
            <person name="Cisalpino P.S."/>
            <person name="Mora-Montes H.M."/>
            <person name="Almeida S.R."/>
            <person name="Stajich J.E."/>
            <person name="Lopes-Bezerra L.M."/>
            <person name="Vasconcelos A.T."/>
            <person name="Felipe M.S."/>
        </authorList>
    </citation>
    <scope>NUCLEOTIDE SEQUENCE [LARGE SCALE GENOMIC DNA]</scope>
    <source>
        <strain evidence="3 4">5110</strain>
    </source>
</reference>
<dbReference type="Proteomes" id="UP000031575">
    <property type="component" value="Unassembled WGS sequence"/>
</dbReference>
<feature type="compositionally biased region" description="Polar residues" evidence="1">
    <location>
        <begin position="162"/>
        <end position="176"/>
    </location>
</feature>
<dbReference type="EMBL" id="AWTV01000006">
    <property type="protein sequence ID" value="KIH92742.1"/>
    <property type="molecule type" value="Genomic_DNA"/>
</dbReference>
<dbReference type="CDD" id="cd12087">
    <property type="entry name" value="TM_EGFR-like"/>
    <property type="match status" value="1"/>
</dbReference>
<dbReference type="GeneID" id="63675977"/>
<keyword evidence="2" id="KW-0812">Transmembrane</keyword>
<sequence>MHIPFYFARDNTECPSGTQYYTCAKSNYKGCCTVDACDFDNGCPDNSSPDEAGYNCNADEILKLFSLLNAYTICHPLLLLFLLAFVLVIYTPPFFFFAHTILNCDQSSSHHLSGGAIGGIVTAGVIAFIVLFCLVLWRMRRRNQQLKEMAEAAQAAAAGQQHPPTNGSVFPQLTPSPANPLGTPGIDEKFSSANVSQREILMINDANGVVNAKVAELQGNSPASTTIPLFGEATTGSQEEAIARWGLHGARMMALHNAGLRRAAGAEGVEPVVDYGGNYQVPVSELEPGIAPAPLHVGPNVHVAELDGQRPAVVSELETPQPTPMSTPGIGSYSPSLSVDSSHVGGRSTMVSPWRNSSRTLNSEVNTITEEGGSESGAAAGGAAYLQPSPIPSPSLQPPHSPSRSVSTTEPPRATLDLSQTERSRGVNVTSWGSYKP</sequence>